<feature type="region of interest" description="Disordered" evidence="7">
    <location>
        <begin position="758"/>
        <end position="811"/>
    </location>
</feature>
<dbReference type="Proteomes" id="UP000030746">
    <property type="component" value="Unassembled WGS sequence"/>
</dbReference>
<name>V4BI12_LOTGI</name>
<dbReference type="GO" id="GO:0034314">
    <property type="term" value="P:Arp2/3 complex-mediated actin nucleation"/>
    <property type="evidence" value="ECO:0007669"/>
    <property type="project" value="TreeGrafter"/>
</dbReference>
<dbReference type="EMBL" id="KB199650">
    <property type="protein sequence ID" value="ESP05547.1"/>
    <property type="molecule type" value="Genomic_DNA"/>
</dbReference>
<comment type="subcellular location">
    <subcellularLocation>
        <location evidence="2">Cytoplasm</location>
    </subcellularLocation>
    <subcellularLocation>
        <location evidence="1">Endomembrane system</location>
    </subcellularLocation>
</comment>
<feature type="region of interest" description="Disordered" evidence="7">
    <location>
        <begin position="604"/>
        <end position="640"/>
    </location>
</feature>
<dbReference type="InterPro" id="IPR031808">
    <property type="entry name" value="JMY/WHAMM_N"/>
</dbReference>
<dbReference type="GO" id="GO:0012505">
    <property type="term" value="C:endomembrane system"/>
    <property type="evidence" value="ECO:0007669"/>
    <property type="project" value="UniProtKB-SubCell"/>
</dbReference>
<feature type="compositionally biased region" description="Acidic residues" evidence="7">
    <location>
        <begin position="801"/>
        <end position="811"/>
    </location>
</feature>
<feature type="compositionally biased region" description="Low complexity" evidence="7">
    <location>
        <begin position="760"/>
        <end position="776"/>
    </location>
</feature>
<evidence type="ECO:0000313" key="11">
    <source>
        <dbReference type="Proteomes" id="UP000030746"/>
    </source>
</evidence>
<sequence>MDQVDSLEGWVAVKNNPFVDDLLPPRLTFLVAWNGVESKIAVTCRSSSRTVSDKSDDKTRFGYFSYQELKGIHEMLCLIHPSLSPHLPALPEQPVGLMAYISSVPVPDDVEKLCHDLTTYFNLALEICKEKLLISTLFEDPNYDDYFESVGELRRQGYLEQIANSEEEIKNVIFERDNCVTMQEMENVYDVEDDAVFRLNIVLAEYFNYQIQPFLDLREVSFNKLKEAKNNLLNPDLGERVRKENVEAIAEWQEHYEQSLDSIQDIYIKYYTRTSQVYTDMCDRMNEDKTRFGKKAFDIVGTDRLFRIEENTCLERMQLFLNSKKWCVQERDKVKQEIASLDESPAVRKEVQLLENHIYRWQIRIYDEHLKIFSEEEKWTKCLLRARYHKIDEVNEEVLFYDAVEDLDEMSEEDDVDECDLKTDPEILKLKRRLADINRRRAIVRNRKSTLERQCKEKQEERKNYIDTFNHHHSIQMKRDKDKEILEMKKDFIQEQRKRTIERLKSHKVKYPTPPTIKPLRYQPPSLRKDSLTSLSRRNPPSLSSNYGKKQYNEYPSLHPIKESKGKKTPVKRKPFVRPQKKKQDNVDGDVTFYISGGTVMNHNVASAQDGGSDVVGDSGSTQVTSTPSSNVPPPPPMNIPLPPPINIPPPPPINIPPPPPINLMPSLSNSKPMSDAPKPPPLGLGNLAEAMKNLKKAEVTTDTTKTGSGGLDLSSITAGRIHLKPASQRTLKPVKKDPNDLNEIFNMIKQGVKLRPVKSIDQSKSPSMSQSFPSDTHISLLQESMRRINNMVRGNTPESETSDDNSDFDD</sequence>
<keyword evidence="4 6" id="KW-0175">Coiled coil</keyword>
<dbReference type="PANTHER" id="PTHR23330">
    <property type="entry name" value="P300 TRANSCRIPTIONAL COFACTOR JMY-RELATED"/>
    <property type="match status" value="1"/>
</dbReference>
<dbReference type="PANTHER" id="PTHR23330:SF10">
    <property type="entry name" value="WH2 DOMAIN-CONTAINING PROTEIN"/>
    <property type="match status" value="1"/>
</dbReference>
<accession>V4BI12</accession>
<dbReference type="STRING" id="225164.V4BI12"/>
<keyword evidence="5" id="KW-0009">Actin-binding</keyword>
<feature type="compositionally biased region" description="Low complexity" evidence="7">
    <location>
        <begin position="610"/>
        <end position="630"/>
    </location>
</feature>
<dbReference type="HOGENOM" id="CLU_012316_0_0_1"/>
<dbReference type="OrthoDB" id="6284683at2759"/>
<keyword evidence="11" id="KW-1185">Reference proteome</keyword>
<evidence type="ECO:0000259" key="9">
    <source>
        <dbReference type="Pfam" id="PF15920"/>
    </source>
</evidence>
<evidence type="ECO:0000313" key="10">
    <source>
        <dbReference type="EMBL" id="ESP05547.1"/>
    </source>
</evidence>
<dbReference type="CTD" id="20235668"/>
<gene>
    <name evidence="10" type="ORF">LOTGIDRAFT_152402</name>
</gene>
<organism evidence="10 11">
    <name type="scientific">Lottia gigantea</name>
    <name type="common">Giant owl limpet</name>
    <dbReference type="NCBI Taxonomy" id="225164"/>
    <lineage>
        <taxon>Eukaryota</taxon>
        <taxon>Metazoa</taxon>
        <taxon>Spiralia</taxon>
        <taxon>Lophotrochozoa</taxon>
        <taxon>Mollusca</taxon>
        <taxon>Gastropoda</taxon>
        <taxon>Patellogastropoda</taxon>
        <taxon>Lottioidea</taxon>
        <taxon>Lottiidae</taxon>
        <taxon>Lottia</taxon>
    </lineage>
</organism>
<dbReference type="OMA" id="WNIVTPK"/>
<protein>
    <recommendedName>
        <fullName evidence="12">WH2 domain-containing protein</fullName>
    </recommendedName>
</protein>
<evidence type="ECO:0000256" key="3">
    <source>
        <dbReference type="ARBA" id="ARBA00022490"/>
    </source>
</evidence>
<dbReference type="KEGG" id="lgi:LOTGIDRAFT_152402"/>
<evidence type="ECO:0000256" key="5">
    <source>
        <dbReference type="ARBA" id="ARBA00023203"/>
    </source>
</evidence>
<evidence type="ECO:0000256" key="1">
    <source>
        <dbReference type="ARBA" id="ARBA00004308"/>
    </source>
</evidence>
<feature type="domain" description="JMY/WHAMM N-terminal" evidence="9">
    <location>
        <begin position="4"/>
        <end position="147"/>
    </location>
</feature>
<evidence type="ECO:0000256" key="7">
    <source>
        <dbReference type="SAM" id="MobiDB-lite"/>
    </source>
</evidence>
<feature type="coiled-coil region" evidence="6">
    <location>
        <begin position="427"/>
        <end position="468"/>
    </location>
</feature>
<evidence type="ECO:0000259" key="8">
    <source>
        <dbReference type="Pfam" id="PF15871"/>
    </source>
</evidence>
<keyword evidence="3" id="KW-0963">Cytoplasm</keyword>
<dbReference type="Pfam" id="PF15920">
    <property type="entry name" value="WHAMM-JMY_N"/>
    <property type="match status" value="1"/>
</dbReference>
<feature type="compositionally biased region" description="Pro residues" evidence="7">
    <location>
        <begin position="631"/>
        <end position="640"/>
    </location>
</feature>
<dbReference type="AlphaFoldDB" id="V4BI12"/>
<feature type="compositionally biased region" description="Basic residues" evidence="7">
    <location>
        <begin position="567"/>
        <end position="581"/>
    </location>
</feature>
<dbReference type="GO" id="GO:0005737">
    <property type="term" value="C:cytoplasm"/>
    <property type="evidence" value="ECO:0007669"/>
    <property type="project" value="UniProtKB-SubCell"/>
</dbReference>
<evidence type="ECO:0000256" key="2">
    <source>
        <dbReference type="ARBA" id="ARBA00004496"/>
    </source>
</evidence>
<feature type="domain" description="JMY/WHAMM middle" evidence="8">
    <location>
        <begin position="148"/>
        <end position="410"/>
    </location>
</feature>
<evidence type="ECO:0000256" key="6">
    <source>
        <dbReference type="SAM" id="Coils"/>
    </source>
</evidence>
<evidence type="ECO:0008006" key="12">
    <source>
        <dbReference type="Google" id="ProtNLM"/>
    </source>
</evidence>
<evidence type="ECO:0000256" key="4">
    <source>
        <dbReference type="ARBA" id="ARBA00023054"/>
    </source>
</evidence>
<proteinExistence type="predicted"/>
<dbReference type="Pfam" id="PF15871">
    <property type="entry name" value="JMY"/>
    <property type="match status" value="1"/>
</dbReference>
<feature type="compositionally biased region" description="Low complexity" evidence="7">
    <location>
        <begin position="534"/>
        <end position="546"/>
    </location>
</feature>
<feature type="region of interest" description="Disordered" evidence="7">
    <location>
        <begin position="503"/>
        <end position="585"/>
    </location>
</feature>
<dbReference type="GeneID" id="20235668"/>
<dbReference type="InterPro" id="IPR031738">
    <property type="entry name" value="JMY/WHAMM"/>
</dbReference>
<dbReference type="RefSeq" id="XP_009044092.1">
    <property type="nucleotide sequence ID" value="XM_009045844.1"/>
</dbReference>
<dbReference type="GO" id="GO:0003779">
    <property type="term" value="F:actin binding"/>
    <property type="evidence" value="ECO:0007669"/>
    <property type="project" value="UniProtKB-KW"/>
</dbReference>
<dbReference type="GO" id="GO:0071933">
    <property type="term" value="F:Arp2/3 complex binding"/>
    <property type="evidence" value="ECO:0007669"/>
    <property type="project" value="TreeGrafter"/>
</dbReference>
<reference evidence="10 11" key="1">
    <citation type="journal article" date="2013" name="Nature">
        <title>Insights into bilaterian evolution from three spiralian genomes.</title>
        <authorList>
            <person name="Simakov O."/>
            <person name="Marletaz F."/>
            <person name="Cho S.J."/>
            <person name="Edsinger-Gonzales E."/>
            <person name="Havlak P."/>
            <person name="Hellsten U."/>
            <person name="Kuo D.H."/>
            <person name="Larsson T."/>
            <person name="Lv J."/>
            <person name="Arendt D."/>
            <person name="Savage R."/>
            <person name="Osoegawa K."/>
            <person name="de Jong P."/>
            <person name="Grimwood J."/>
            <person name="Chapman J.A."/>
            <person name="Shapiro H."/>
            <person name="Aerts A."/>
            <person name="Otillar R.P."/>
            <person name="Terry A.Y."/>
            <person name="Boore J.L."/>
            <person name="Grigoriev I.V."/>
            <person name="Lindberg D.R."/>
            <person name="Seaver E.C."/>
            <person name="Weisblat D.A."/>
            <person name="Putnam N.H."/>
            <person name="Rokhsar D.S."/>
        </authorList>
    </citation>
    <scope>NUCLEOTIDE SEQUENCE [LARGE SCALE GENOMIC DNA]</scope>
</reference>